<name>A0ABV9CLB9_9ACTN</name>
<dbReference type="RefSeq" id="WP_380842698.1">
    <property type="nucleotide sequence ID" value="NZ_JBHSFP010000015.1"/>
</dbReference>
<proteinExistence type="predicted"/>
<comment type="caution">
    <text evidence="1">The sequence shown here is derived from an EMBL/GenBank/DDBJ whole genome shotgun (WGS) entry which is preliminary data.</text>
</comment>
<evidence type="ECO:0000313" key="1">
    <source>
        <dbReference type="EMBL" id="MFC4533329.1"/>
    </source>
</evidence>
<evidence type="ECO:0000313" key="2">
    <source>
        <dbReference type="Proteomes" id="UP001596004"/>
    </source>
</evidence>
<gene>
    <name evidence="1" type="ORF">ACFO60_21355</name>
</gene>
<dbReference type="Proteomes" id="UP001596004">
    <property type="component" value="Unassembled WGS sequence"/>
</dbReference>
<sequence>MQTPAFPAKLSIAIVTAVPSGTIGGTIGIGRCITTIPGITWD</sequence>
<dbReference type="EMBL" id="JBHSFP010000015">
    <property type="protein sequence ID" value="MFC4533329.1"/>
    <property type="molecule type" value="Genomic_DNA"/>
</dbReference>
<protein>
    <submittedName>
        <fullName evidence="1">Uncharacterized protein</fullName>
    </submittedName>
</protein>
<reference evidence="2" key="1">
    <citation type="journal article" date="2019" name="Int. J. Syst. Evol. Microbiol.">
        <title>The Global Catalogue of Microorganisms (GCM) 10K type strain sequencing project: providing services to taxonomists for standard genome sequencing and annotation.</title>
        <authorList>
            <consortium name="The Broad Institute Genomics Platform"/>
            <consortium name="The Broad Institute Genome Sequencing Center for Infectious Disease"/>
            <person name="Wu L."/>
            <person name="Ma J."/>
        </authorList>
    </citation>
    <scope>NUCLEOTIDE SEQUENCE [LARGE SCALE GENOMIC DNA]</scope>
    <source>
        <strain evidence="2">CGMCC 4.7132</strain>
    </source>
</reference>
<keyword evidence="2" id="KW-1185">Reference proteome</keyword>
<organism evidence="1 2">
    <name type="scientific">Sphaerisporangium dianthi</name>
    <dbReference type="NCBI Taxonomy" id="1436120"/>
    <lineage>
        <taxon>Bacteria</taxon>
        <taxon>Bacillati</taxon>
        <taxon>Actinomycetota</taxon>
        <taxon>Actinomycetes</taxon>
        <taxon>Streptosporangiales</taxon>
        <taxon>Streptosporangiaceae</taxon>
        <taxon>Sphaerisporangium</taxon>
    </lineage>
</organism>
<accession>A0ABV9CLB9</accession>